<dbReference type="AlphaFoldDB" id="A0AAE3DKH3"/>
<sequence length="443" mass="47350">MEAIALGLFSAGLLACVFTGKSILLAMMFGYVLFFGYGIVRHHSAGQMVRCSLGGIRTVKNILITFLLIGMITAIWRGSGTIALLVCEASRFCSPSAILLVTFLMCCLISVLTGTSFGSTATMGVICVTIANSMGVPIFYTGGAVLAGVFFGDRCSPMSTSALLVSELTKTDIFKNIGKMVKTSVVPFVLTCLIYWKLGQTYTSGAGSIAIEEILRSYYDLSWVVVLPAVIVILFSVFKQNVKITLLVSSLSGILIAGFVQHLAPAQIVHLCVFGFSAESAEVATFMNGGGLLSMTRVFLIVCISSCYAGIFKETHFLDHLQDGILRLGEKITPFGAVLLTSIVTSAIACNQTLSIMLTHQLCGPVVENQEELAIDLENTAVVVAPLIPWSIAGAVPLATVGAPESCLITAVYLYLIPLWNLAVQAMHHRSRHDRSRYASGNA</sequence>
<evidence type="ECO:0000256" key="2">
    <source>
        <dbReference type="ARBA" id="ARBA00022448"/>
    </source>
</evidence>
<dbReference type="PANTHER" id="PTHR33451">
    <property type="entry name" value="MALATE-2H(+)/NA(+)-LACTATE ANTIPORTER"/>
    <property type="match status" value="1"/>
</dbReference>
<feature type="transmembrane region" description="Helical" evidence="9">
    <location>
        <begin position="284"/>
        <end position="311"/>
    </location>
</feature>
<name>A0AAE3DKH3_9FIRM</name>
<evidence type="ECO:0000259" key="10">
    <source>
        <dbReference type="Pfam" id="PF03553"/>
    </source>
</evidence>
<evidence type="ECO:0000256" key="4">
    <source>
        <dbReference type="ARBA" id="ARBA00022475"/>
    </source>
</evidence>
<accession>A0AAE3DKH3</accession>
<protein>
    <submittedName>
        <fullName evidence="11">Sodium:proton antiporter</fullName>
    </submittedName>
</protein>
<evidence type="ECO:0000256" key="7">
    <source>
        <dbReference type="ARBA" id="ARBA00023136"/>
    </source>
</evidence>
<keyword evidence="5 9" id="KW-0812">Transmembrane</keyword>
<dbReference type="GO" id="GO:0005886">
    <property type="term" value="C:plasma membrane"/>
    <property type="evidence" value="ECO:0007669"/>
    <property type="project" value="UniProtKB-SubCell"/>
</dbReference>
<dbReference type="Pfam" id="PF03553">
    <property type="entry name" value="Na_H_antiporter"/>
    <property type="match status" value="1"/>
</dbReference>
<feature type="transmembrane region" description="Helical" evidence="9">
    <location>
        <begin position="180"/>
        <end position="198"/>
    </location>
</feature>
<evidence type="ECO:0000313" key="12">
    <source>
        <dbReference type="Proteomes" id="UP001198962"/>
    </source>
</evidence>
<evidence type="ECO:0000256" key="6">
    <source>
        <dbReference type="ARBA" id="ARBA00022989"/>
    </source>
</evidence>
<feature type="domain" description="Na+/H+ antiporter NhaC-like C-terminal" evidence="10">
    <location>
        <begin position="148"/>
        <end position="404"/>
    </location>
</feature>
<keyword evidence="6 9" id="KW-1133">Transmembrane helix</keyword>
<feature type="transmembrane region" description="Helical" evidence="9">
    <location>
        <begin position="218"/>
        <end position="237"/>
    </location>
</feature>
<evidence type="ECO:0000256" key="1">
    <source>
        <dbReference type="ARBA" id="ARBA00004651"/>
    </source>
</evidence>
<dbReference type="EMBL" id="JAJEPU010000007">
    <property type="protein sequence ID" value="MCC2163981.1"/>
    <property type="molecule type" value="Genomic_DNA"/>
</dbReference>
<evidence type="ECO:0000256" key="8">
    <source>
        <dbReference type="ARBA" id="ARBA00038435"/>
    </source>
</evidence>
<comment type="subcellular location">
    <subcellularLocation>
        <location evidence="1">Cell membrane</location>
        <topology evidence="1">Multi-pass membrane protein</topology>
    </subcellularLocation>
</comment>
<organism evidence="11 12">
    <name type="scientific">Brotaphodocola catenula</name>
    <dbReference type="NCBI Taxonomy" id="2885361"/>
    <lineage>
        <taxon>Bacteria</taxon>
        <taxon>Bacillati</taxon>
        <taxon>Bacillota</taxon>
        <taxon>Clostridia</taxon>
        <taxon>Lachnospirales</taxon>
        <taxon>Lachnospiraceae</taxon>
        <taxon>Brotaphodocola</taxon>
    </lineage>
</organism>
<evidence type="ECO:0000256" key="3">
    <source>
        <dbReference type="ARBA" id="ARBA00022449"/>
    </source>
</evidence>
<proteinExistence type="inferred from homology"/>
<dbReference type="InterPro" id="IPR052180">
    <property type="entry name" value="NhaC_Na-H+_Antiporter"/>
</dbReference>
<dbReference type="PANTHER" id="PTHR33451:SF3">
    <property type="entry name" value="MALATE-2H(+)_NA(+)-LACTATE ANTIPORTER"/>
    <property type="match status" value="1"/>
</dbReference>
<feature type="transmembrane region" description="Helical" evidence="9">
    <location>
        <begin position="123"/>
        <end position="151"/>
    </location>
</feature>
<feature type="transmembrane region" description="Helical" evidence="9">
    <location>
        <begin position="244"/>
        <end position="264"/>
    </location>
</feature>
<keyword evidence="3" id="KW-0050">Antiport</keyword>
<reference evidence="11" key="1">
    <citation type="submission" date="2021-10" db="EMBL/GenBank/DDBJ databases">
        <title>Anaerobic single-cell dispensing facilitates the cultivation of human gut bacteria.</title>
        <authorList>
            <person name="Afrizal A."/>
        </authorList>
    </citation>
    <scope>NUCLEOTIDE SEQUENCE</scope>
    <source>
        <strain evidence="11">CLA-AA-H274</strain>
    </source>
</reference>
<keyword evidence="12" id="KW-1185">Reference proteome</keyword>
<dbReference type="RefSeq" id="WP_308450735.1">
    <property type="nucleotide sequence ID" value="NZ_JAJEPU010000007.1"/>
</dbReference>
<keyword evidence="4" id="KW-1003">Cell membrane</keyword>
<comment type="caution">
    <text evidence="11">The sequence shown here is derived from an EMBL/GenBank/DDBJ whole genome shotgun (WGS) entry which is preliminary data.</text>
</comment>
<gene>
    <name evidence="11" type="ORF">LKD32_03630</name>
</gene>
<dbReference type="Proteomes" id="UP001198962">
    <property type="component" value="Unassembled WGS sequence"/>
</dbReference>
<feature type="transmembrane region" description="Helical" evidence="9">
    <location>
        <begin position="62"/>
        <end position="86"/>
    </location>
</feature>
<evidence type="ECO:0000313" key="11">
    <source>
        <dbReference type="EMBL" id="MCC2163981.1"/>
    </source>
</evidence>
<keyword evidence="2" id="KW-0813">Transport</keyword>
<evidence type="ECO:0000256" key="9">
    <source>
        <dbReference type="SAM" id="Phobius"/>
    </source>
</evidence>
<feature type="transmembrane region" description="Helical" evidence="9">
    <location>
        <begin position="408"/>
        <end position="427"/>
    </location>
</feature>
<dbReference type="InterPro" id="IPR018461">
    <property type="entry name" value="Na/H_Antiport_NhaC-like_C"/>
</dbReference>
<feature type="transmembrane region" description="Helical" evidence="9">
    <location>
        <begin position="98"/>
        <end position="117"/>
    </location>
</feature>
<keyword evidence="7 9" id="KW-0472">Membrane</keyword>
<evidence type="ECO:0000256" key="5">
    <source>
        <dbReference type="ARBA" id="ARBA00022692"/>
    </source>
</evidence>
<dbReference type="GO" id="GO:0015297">
    <property type="term" value="F:antiporter activity"/>
    <property type="evidence" value="ECO:0007669"/>
    <property type="project" value="UniProtKB-KW"/>
</dbReference>
<comment type="similarity">
    <text evidence="8">Belongs to the NhaC Na(+)/H(+) (TC 2.A.35) antiporter family.</text>
</comment>